<keyword evidence="3" id="KW-1185">Reference proteome</keyword>
<evidence type="ECO:0000313" key="2">
    <source>
        <dbReference type="EMBL" id="MFB5193141.1"/>
    </source>
</evidence>
<proteinExistence type="predicted"/>
<dbReference type="RefSeq" id="WP_275475507.1">
    <property type="nucleotide sequence ID" value="NZ_CP162940.1"/>
</dbReference>
<dbReference type="EMBL" id="JBDXSU010000042">
    <property type="protein sequence ID" value="MFB5193141.1"/>
    <property type="molecule type" value="Genomic_DNA"/>
</dbReference>
<organism evidence="2 3">
    <name type="scientific">Alicyclobacillus fastidiosus</name>
    <dbReference type="NCBI Taxonomy" id="392011"/>
    <lineage>
        <taxon>Bacteria</taxon>
        <taxon>Bacillati</taxon>
        <taxon>Bacillota</taxon>
        <taxon>Bacilli</taxon>
        <taxon>Bacillales</taxon>
        <taxon>Alicyclobacillaceae</taxon>
        <taxon>Alicyclobacillus</taxon>
    </lineage>
</organism>
<keyword evidence="1" id="KW-0472">Membrane</keyword>
<comment type="caution">
    <text evidence="2">The sequence shown here is derived from an EMBL/GenBank/DDBJ whole genome shotgun (WGS) entry which is preliminary data.</text>
</comment>
<evidence type="ECO:0000313" key="3">
    <source>
        <dbReference type="Proteomes" id="UP001579974"/>
    </source>
</evidence>
<dbReference type="Proteomes" id="UP001579974">
    <property type="component" value="Unassembled WGS sequence"/>
</dbReference>
<feature type="transmembrane region" description="Helical" evidence="1">
    <location>
        <begin position="37"/>
        <end position="61"/>
    </location>
</feature>
<name>A0ABV5ALY7_9BACL</name>
<keyword evidence="1" id="KW-1133">Transmembrane helix</keyword>
<evidence type="ECO:0000256" key="1">
    <source>
        <dbReference type="SAM" id="Phobius"/>
    </source>
</evidence>
<protein>
    <submittedName>
        <fullName evidence="2">Uncharacterized protein</fullName>
    </submittedName>
</protein>
<gene>
    <name evidence="2" type="ORF">KKP3000_003087</name>
</gene>
<keyword evidence="1" id="KW-0812">Transmembrane</keyword>
<sequence length="65" mass="7197">MKMWLLWLVLVLIGAFFIGLAEVVVNKTKGKKSVSWFGRFAGGVLKVIAKIIDVITFFGLLSRGL</sequence>
<accession>A0ABV5ALY7</accession>
<reference evidence="2 3" key="1">
    <citation type="journal article" date="2024" name="Int. J. Mol. Sci.">
        <title>Exploration of Alicyclobacillus spp. Genome in Search of Antibiotic Resistance.</title>
        <authorList>
            <person name="Bucka-Kolendo J."/>
            <person name="Kiousi D.E."/>
            <person name="Dekowska A."/>
            <person name="Mikolajczuk-Szczyrba A."/>
            <person name="Karadedos D.M."/>
            <person name="Michael P."/>
            <person name="Galanis A."/>
            <person name="Sokolowska B."/>
        </authorList>
    </citation>
    <scope>NUCLEOTIDE SEQUENCE [LARGE SCALE GENOMIC DNA]</scope>
    <source>
        <strain evidence="2 3">KKP 3000</strain>
    </source>
</reference>